<evidence type="ECO:0000256" key="10">
    <source>
        <dbReference type="ARBA" id="ARBA00022490"/>
    </source>
</evidence>
<dbReference type="Pfam" id="PF24621">
    <property type="entry name" value="DHQS_C"/>
    <property type="match status" value="1"/>
</dbReference>
<dbReference type="CDD" id="cd08195">
    <property type="entry name" value="DHQS"/>
    <property type="match status" value="1"/>
</dbReference>
<evidence type="ECO:0000256" key="5">
    <source>
        <dbReference type="ARBA" id="ARBA00004496"/>
    </source>
</evidence>
<comment type="catalytic activity">
    <reaction evidence="1 19">
        <text>7-phospho-2-dehydro-3-deoxy-D-arabino-heptonate = 3-dehydroquinate + phosphate</text>
        <dbReference type="Rhea" id="RHEA:21968"/>
        <dbReference type="ChEBI" id="CHEBI:32364"/>
        <dbReference type="ChEBI" id="CHEBI:43474"/>
        <dbReference type="ChEBI" id="CHEBI:58394"/>
        <dbReference type="EC" id="4.2.3.4"/>
    </reaction>
</comment>
<dbReference type="AlphaFoldDB" id="A0A9Q8RS96"/>
<reference evidence="22" key="1">
    <citation type="submission" date="2022-02" db="EMBL/GenBank/DDBJ databases">
        <title>The genetically variable rfb locus in Leptospira is a mobile cassette and a molecular signature of serovar identity.</title>
        <authorList>
            <person name="Nieves C."/>
            <person name="Vincent A.T."/>
            <person name="Zarantonelli L."/>
            <person name="Picardeau M."/>
            <person name="Veyrier F.J."/>
            <person name="Buschiazzo A."/>
        </authorList>
    </citation>
    <scope>NUCLEOTIDE SEQUENCE</scope>
    <source>
        <strain evidence="22">IP1512017</strain>
    </source>
</reference>
<comment type="subcellular location">
    <subcellularLocation>
        <location evidence="5 19">Cytoplasm</location>
    </subcellularLocation>
</comment>
<dbReference type="GO" id="GO:0003856">
    <property type="term" value="F:3-dehydroquinate synthase activity"/>
    <property type="evidence" value="ECO:0007669"/>
    <property type="project" value="UniProtKB-UniRule"/>
</dbReference>
<evidence type="ECO:0000256" key="2">
    <source>
        <dbReference type="ARBA" id="ARBA00001911"/>
    </source>
</evidence>
<evidence type="ECO:0000256" key="6">
    <source>
        <dbReference type="ARBA" id="ARBA00004661"/>
    </source>
</evidence>
<dbReference type="Proteomes" id="UP000829829">
    <property type="component" value="Chromosome 2"/>
</dbReference>
<feature type="binding site" evidence="19">
    <location>
        <position position="248"/>
    </location>
    <ligand>
        <name>Zn(2+)</name>
        <dbReference type="ChEBI" id="CHEBI:29105"/>
    </ligand>
</feature>
<comment type="caution">
    <text evidence="19">Lacks conserved residue(s) required for the propagation of feature annotation.</text>
</comment>
<dbReference type="InterPro" id="IPR050071">
    <property type="entry name" value="Dehydroquinate_synthase"/>
</dbReference>
<evidence type="ECO:0000256" key="4">
    <source>
        <dbReference type="ARBA" id="ARBA00003485"/>
    </source>
</evidence>
<evidence type="ECO:0000256" key="14">
    <source>
        <dbReference type="ARBA" id="ARBA00022833"/>
    </source>
</evidence>
<evidence type="ECO:0000256" key="16">
    <source>
        <dbReference type="ARBA" id="ARBA00023141"/>
    </source>
</evidence>
<evidence type="ECO:0000313" key="22">
    <source>
        <dbReference type="EMBL" id="UOG58755.1"/>
    </source>
</evidence>
<dbReference type="GO" id="GO:0005737">
    <property type="term" value="C:cytoplasm"/>
    <property type="evidence" value="ECO:0007669"/>
    <property type="project" value="UniProtKB-SubCell"/>
</dbReference>
<dbReference type="GO" id="GO:0008652">
    <property type="term" value="P:amino acid biosynthetic process"/>
    <property type="evidence" value="ECO:0007669"/>
    <property type="project" value="UniProtKB-KW"/>
</dbReference>
<feature type="binding site" evidence="19">
    <location>
        <begin position="130"/>
        <end position="131"/>
    </location>
    <ligand>
        <name>NAD(+)</name>
        <dbReference type="ChEBI" id="CHEBI:57540"/>
    </ligand>
</feature>
<evidence type="ECO:0000256" key="11">
    <source>
        <dbReference type="ARBA" id="ARBA00022605"/>
    </source>
</evidence>
<comment type="similarity">
    <text evidence="7 19">Belongs to the sugar phosphate cyclases superfamily. Dehydroquinate synthase family.</text>
</comment>
<evidence type="ECO:0000256" key="18">
    <source>
        <dbReference type="ARBA" id="ARBA00023285"/>
    </source>
</evidence>
<evidence type="ECO:0000256" key="8">
    <source>
        <dbReference type="ARBA" id="ARBA00013031"/>
    </source>
</evidence>
<evidence type="ECO:0000313" key="23">
    <source>
        <dbReference type="Proteomes" id="UP000829829"/>
    </source>
</evidence>
<dbReference type="RefSeq" id="WP_141597605.1">
    <property type="nucleotide sequence ID" value="NZ_CP091954.1"/>
</dbReference>
<accession>A0A9Q8RS96</accession>
<dbReference type="GO" id="GO:0009423">
    <property type="term" value="P:chorismate biosynthetic process"/>
    <property type="evidence" value="ECO:0007669"/>
    <property type="project" value="UniProtKB-UniRule"/>
</dbReference>
<dbReference type="Gene3D" id="1.20.1090.10">
    <property type="entry name" value="Dehydroquinate synthase-like - alpha domain"/>
    <property type="match status" value="1"/>
</dbReference>
<evidence type="ECO:0000256" key="19">
    <source>
        <dbReference type="HAMAP-Rule" id="MF_00110"/>
    </source>
</evidence>
<keyword evidence="10 19" id="KW-0963">Cytoplasm</keyword>
<dbReference type="HAMAP" id="MF_00110">
    <property type="entry name" value="DHQ_synthase"/>
    <property type="match status" value="1"/>
</dbReference>
<dbReference type="InterPro" id="IPR030963">
    <property type="entry name" value="DHQ_synth_fam"/>
</dbReference>
<dbReference type="EMBL" id="CP091958">
    <property type="protein sequence ID" value="UOG58755.1"/>
    <property type="molecule type" value="Genomic_DNA"/>
</dbReference>
<comment type="function">
    <text evidence="4 19">Catalyzes the conversion of 3-deoxy-D-arabino-heptulosonate 7-phosphate (DAHP) to dehydroquinate (DHQ).</text>
</comment>
<evidence type="ECO:0000259" key="21">
    <source>
        <dbReference type="Pfam" id="PF24621"/>
    </source>
</evidence>
<dbReference type="FunFam" id="3.40.50.1970:FF:000007">
    <property type="entry name" value="Pentafunctional AROM polypeptide"/>
    <property type="match status" value="1"/>
</dbReference>
<keyword evidence="12 19" id="KW-0479">Metal-binding</keyword>
<evidence type="ECO:0000256" key="7">
    <source>
        <dbReference type="ARBA" id="ARBA00005412"/>
    </source>
</evidence>
<dbReference type="GO" id="GO:0046872">
    <property type="term" value="F:metal ion binding"/>
    <property type="evidence" value="ECO:0007669"/>
    <property type="project" value="UniProtKB-KW"/>
</dbReference>
<comment type="cofactor">
    <cofactor evidence="3">
        <name>Zn(2+)</name>
        <dbReference type="ChEBI" id="CHEBI:29105"/>
    </cofactor>
</comment>
<feature type="binding site" evidence="19">
    <location>
        <begin position="106"/>
        <end position="110"/>
    </location>
    <ligand>
        <name>NAD(+)</name>
        <dbReference type="ChEBI" id="CHEBI:57540"/>
    </ligand>
</feature>
<evidence type="ECO:0000256" key="15">
    <source>
        <dbReference type="ARBA" id="ARBA00023027"/>
    </source>
</evidence>
<dbReference type="Pfam" id="PF01761">
    <property type="entry name" value="DHQ_synthase"/>
    <property type="match status" value="1"/>
</dbReference>
<protein>
    <recommendedName>
        <fullName evidence="9 19">3-dehydroquinate synthase</fullName>
        <shortName evidence="19">DHQS</shortName>
        <ecNumber evidence="8 19">4.2.3.4</ecNumber>
    </recommendedName>
</protein>
<feature type="binding site" evidence="19">
    <location>
        <position position="152"/>
    </location>
    <ligand>
        <name>NAD(+)</name>
        <dbReference type="ChEBI" id="CHEBI:57540"/>
    </ligand>
</feature>
<evidence type="ECO:0000256" key="17">
    <source>
        <dbReference type="ARBA" id="ARBA00023239"/>
    </source>
</evidence>
<dbReference type="Gene3D" id="3.40.50.1970">
    <property type="match status" value="1"/>
</dbReference>
<evidence type="ECO:0000256" key="13">
    <source>
        <dbReference type="ARBA" id="ARBA00022741"/>
    </source>
</evidence>
<keyword evidence="13 19" id="KW-0547">Nucleotide-binding</keyword>
<evidence type="ECO:0000256" key="1">
    <source>
        <dbReference type="ARBA" id="ARBA00001393"/>
    </source>
</evidence>
<dbReference type="PANTHER" id="PTHR43622">
    <property type="entry name" value="3-DEHYDROQUINATE SYNTHASE"/>
    <property type="match status" value="1"/>
</dbReference>
<feature type="binding site" evidence="19">
    <location>
        <position position="143"/>
    </location>
    <ligand>
        <name>NAD(+)</name>
        <dbReference type="ChEBI" id="CHEBI:57540"/>
    </ligand>
</feature>
<evidence type="ECO:0000256" key="3">
    <source>
        <dbReference type="ARBA" id="ARBA00001947"/>
    </source>
</evidence>
<comment type="pathway">
    <text evidence="6 19">Metabolic intermediate biosynthesis; chorismate biosynthesis; chorismate from D-erythrose 4-phosphate and phosphoenolpyruvate: step 2/7.</text>
</comment>
<evidence type="ECO:0000259" key="20">
    <source>
        <dbReference type="Pfam" id="PF01761"/>
    </source>
</evidence>
<keyword evidence="14 19" id="KW-0862">Zinc</keyword>
<dbReference type="GO" id="GO:0000166">
    <property type="term" value="F:nucleotide binding"/>
    <property type="evidence" value="ECO:0007669"/>
    <property type="project" value="UniProtKB-KW"/>
</dbReference>
<feature type="domain" description="3-dehydroquinate synthase C-terminal" evidence="21">
    <location>
        <begin position="182"/>
        <end position="324"/>
    </location>
</feature>
<evidence type="ECO:0000256" key="9">
    <source>
        <dbReference type="ARBA" id="ARBA00017684"/>
    </source>
</evidence>
<organism evidence="22 23">
    <name type="scientific">Leptospira noguchii</name>
    <dbReference type="NCBI Taxonomy" id="28182"/>
    <lineage>
        <taxon>Bacteria</taxon>
        <taxon>Pseudomonadati</taxon>
        <taxon>Spirochaetota</taxon>
        <taxon>Spirochaetia</taxon>
        <taxon>Leptospirales</taxon>
        <taxon>Leptospiraceae</taxon>
        <taxon>Leptospira</taxon>
    </lineage>
</organism>
<dbReference type="GO" id="GO:0009073">
    <property type="term" value="P:aromatic amino acid family biosynthetic process"/>
    <property type="evidence" value="ECO:0007669"/>
    <property type="project" value="UniProtKB-KW"/>
</dbReference>
<keyword evidence="11 19" id="KW-0028">Amino-acid biosynthesis</keyword>
<evidence type="ECO:0000256" key="12">
    <source>
        <dbReference type="ARBA" id="ARBA00022723"/>
    </source>
</evidence>
<keyword evidence="16 19" id="KW-0057">Aromatic amino acid biosynthesis</keyword>
<feature type="binding site" evidence="19">
    <location>
        <position position="265"/>
    </location>
    <ligand>
        <name>Zn(2+)</name>
        <dbReference type="ChEBI" id="CHEBI:29105"/>
    </ligand>
</feature>
<feature type="binding site" evidence="19">
    <location>
        <position position="185"/>
    </location>
    <ligand>
        <name>Zn(2+)</name>
        <dbReference type="ChEBI" id="CHEBI:29105"/>
    </ligand>
</feature>
<gene>
    <name evidence="19 22" type="primary">aroB</name>
    <name evidence="22" type="ORF">MAL03_19075</name>
</gene>
<keyword evidence="18 19" id="KW-0170">Cobalt</keyword>
<dbReference type="InterPro" id="IPR056179">
    <property type="entry name" value="DHQS_C"/>
</dbReference>
<sequence>MSLIETVPVNTEHKSVPVHLHSDLSGLSEEIAKLPGITSVFLITERSIHSIYSKYLERELSSFPIKTIYIKGGEKSKHINRTGEVYNQLIEYGADRKSLILAFGGGVVGDFAGFIASTYLRGIRFVQIPTTLLACVDSSVGGKVAVNADFGKNMIGSFYQPEFVFAPLSVLSTLSDREWRCGQAEVIKHSLLSGGEYWEKVKVHSFKDLNVNSTILPYLIAESVRFKANVVSNDEKETGLRKILNLGHTTAHAIESVTKYKKYSHGEAVAIGLVTALLLSEQHSGLDSVTTKETIEALKRYGLPFQTKLKSKQLAKHMLHDKKNVGGSIRFVLLKSPGSPVFDIPIDSEDIILAIHKQKGIQWNL</sequence>
<name>A0A9Q8RS96_9LEPT</name>
<dbReference type="NCBIfam" id="TIGR01357">
    <property type="entry name" value="aroB"/>
    <property type="match status" value="1"/>
</dbReference>
<dbReference type="PANTHER" id="PTHR43622:SF7">
    <property type="entry name" value="3-DEHYDROQUINATE SYNTHASE, CHLOROPLASTIC"/>
    <property type="match status" value="1"/>
</dbReference>
<feature type="domain" description="3-dehydroquinate synthase N-terminal" evidence="20">
    <location>
        <begin position="68"/>
        <end position="180"/>
    </location>
</feature>
<proteinExistence type="inferred from homology"/>
<comment type="cofactor">
    <cofactor evidence="2 19">
        <name>NAD(+)</name>
        <dbReference type="ChEBI" id="CHEBI:57540"/>
    </cofactor>
</comment>
<dbReference type="PIRSF" id="PIRSF001455">
    <property type="entry name" value="DHQ_synth"/>
    <property type="match status" value="1"/>
</dbReference>
<dbReference type="InterPro" id="IPR016037">
    <property type="entry name" value="DHQ_synth_AroB"/>
</dbReference>
<dbReference type="SUPFAM" id="SSF56796">
    <property type="entry name" value="Dehydroquinate synthase-like"/>
    <property type="match status" value="1"/>
</dbReference>
<keyword evidence="15 19" id="KW-0520">NAD</keyword>
<comment type="cofactor">
    <cofactor evidence="19">
        <name>Co(2+)</name>
        <dbReference type="ChEBI" id="CHEBI:48828"/>
    </cofactor>
    <cofactor evidence="19">
        <name>Zn(2+)</name>
        <dbReference type="ChEBI" id="CHEBI:29105"/>
    </cofactor>
    <text evidence="19">Binds 1 divalent metal cation per subunit. Can use either Co(2+) or Zn(2+).</text>
</comment>
<dbReference type="InterPro" id="IPR030960">
    <property type="entry name" value="DHQS/DOIS_N"/>
</dbReference>
<dbReference type="EC" id="4.2.3.4" evidence="8 19"/>
<keyword evidence="17 19" id="KW-0456">Lyase</keyword>